<feature type="non-terminal residue" evidence="1">
    <location>
        <position position="1"/>
    </location>
</feature>
<dbReference type="EMBL" id="JH767137">
    <property type="protein sequence ID" value="EQC40061.1"/>
    <property type="molecule type" value="Genomic_DNA"/>
</dbReference>
<dbReference type="VEuPathDB" id="FungiDB:SDRG_02716"/>
<organism evidence="1 2">
    <name type="scientific">Saprolegnia diclina (strain VS20)</name>
    <dbReference type="NCBI Taxonomy" id="1156394"/>
    <lineage>
        <taxon>Eukaryota</taxon>
        <taxon>Sar</taxon>
        <taxon>Stramenopiles</taxon>
        <taxon>Oomycota</taxon>
        <taxon>Saprolegniomycetes</taxon>
        <taxon>Saprolegniales</taxon>
        <taxon>Saprolegniaceae</taxon>
        <taxon>Saprolegnia</taxon>
    </lineage>
</organism>
<dbReference type="eggNOG" id="ENOG502SMBX">
    <property type="taxonomic scope" value="Eukaryota"/>
</dbReference>
<proteinExistence type="predicted"/>
<dbReference type="OrthoDB" id="10009520at2759"/>
<name>T0QZD6_SAPDV</name>
<dbReference type="SUPFAM" id="SSF57850">
    <property type="entry name" value="RING/U-box"/>
    <property type="match status" value="1"/>
</dbReference>
<accession>T0QZD6</accession>
<dbReference type="RefSeq" id="XP_008606535.1">
    <property type="nucleotide sequence ID" value="XM_008608313.1"/>
</dbReference>
<dbReference type="OMA" id="FNCKRRG"/>
<evidence type="ECO:0000313" key="2">
    <source>
        <dbReference type="Proteomes" id="UP000030762"/>
    </source>
</evidence>
<evidence type="ECO:0000313" key="1">
    <source>
        <dbReference type="EMBL" id="EQC40061.1"/>
    </source>
</evidence>
<dbReference type="Proteomes" id="UP000030762">
    <property type="component" value="Unassembled WGS sequence"/>
</dbReference>
<reference evidence="1 2" key="1">
    <citation type="submission" date="2012-04" db="EMBL/GenBank/DDBJ databases">
        <title>The Genome Sequence of Saprolegnia declina VS20.</title>
        <authorList>
            <consortium name="The Broad Institute Genome Sequencing Platform"/>
            <person name="Russ C."/>
            <person name="Nusbaum C."/>
            <person name="Tyler B."/>
            <person name="van West P."/>
            <person name="Dieguez-Uribeondo J."/>
            <person name="de Bruijn I."/>
            <person name="Tripathy S."/>
            <person name="Jiang R."/>
            <person name="Young S.K."/>
            <person name="Zeng Q."/>
            <person name="Gargeya S."/>
            <person name="Fitzgerald M."/>
            <person name="Haas B."/>
            <person name="Abouelleil A."/>
            <person name="Alvarado L."/>
            <person name="Arachchi H.M."/>
            <person name="Berlin A."/>
            <person name="Chapman S.B."/>
            <person name="Goldberg J."/>
            <person name="Griggs A."/>
            <person name="Gujja S."/>
            <person name="Hansen M."/>
            <person name="Howarth C."/>
            <person name="Imamovic A."/>
            <person name="Larimer J."/>
            <person name="McCowen C."/>
            <person name="Montmayeur A."/>
            <person name="Murphy C."/>
            <person name="Neiman D."/>
            <person name="Pearson M."/>
            <person name="Priest M."/>
            <person name="Roberts A."/>
            <person name="Saif S."/>
            <person name="Shea T."/>
            <person name="Sisk P."/>
            <person name="Sykes S."/>
            <person name="Wortman J."/>
            <person name="Nusbaum C."/>
            <person name="Birren B."/>
        </authorList>
    </citation>
    <scope>NUCLEOTIDE SEQUENCE [LARGE SCALE GENOMIC DNA]</scope>
    <source>
        <strain evidence="1 2">VS20</strain>
    </source>
</reference>
<sequence>MMDARACLEDENVLTLSVKNLEIDCASSASTDGTSGPSTPVSVPDTAVCDVCMDDVDCTSLVARICRVDCPARLCPTCIAGFLDVRARDAIFGVLTKLPCPVCVTPMSTVRFQLQLDALFNDASSSALDETRTESSVEAHDPESDAAASWIAAKQAAKASIVESLALYDRKVAGACTMKCPSCHSDHSQLPTPSSDPLELPAALEMHLPALLDAHQRFCEHEASVADLVAFVDTTFSGQDAIDVKRKLLRCTADKERQGALFLRLVQHNPFIQTLCCSVDVCFACQTAGHHHGSECVAGALSRVHDIVACPSCALPLVKGDGCDSVNCFCGAAFNWPKAVLEAKMRQLTTRHEASISALVVAVRRYQTRARFRKHALVELKRRVQARRVAWIDAALVANPIARQVLRSALVRQLQATRWKALHSTELADAAIAMASRIFWRLYWVEHPEEQHALADETQAFSCMDL</sequence>
<keyword evidence="2" id="KW-1185">Reference proteome</keyword>
<evidence type="ECO:0008006" key="3">
    <source>
        <dbReference type="Google" id="ProtNLM"/>
    </source>
</evidence>
<dbReference type="AlphaFoldDB" id="T0QZD6"/>
<gene>
    <name evidence="1" type="ORF">SDRG_02716</name>
</gene>
<dbReference type="InParanoid" id="T0QZD6"/>
<protein>
    <recommendedName>
        <fullName evidence="3">RING-type domain-containing protein</fullName>
    </recommendedName>
</protein>
<dbReference type="GeneID" id="19943443"/>